<accession>A0A6A6C1K8</accession>
<comment type="subcellular location">
    <subcellularLocation>
        <location evidence="1">Membrane</location>
        <topology evidence="1">Multi-pass membrane protein</topology>
    </subcellularLocation>
</comment>
<evidence type="ECO:0000256" key="4">
    <source>
        <dbReference type="ARBA" id="ARBA00022989"/>
    </source>
</evidence>
<evidence type="ECO:0000256" key="6">
    <source>
        <dbReference type="SAM" id="Phobius"/>
    </source>
</evidence>
<keyword evidence="4 6" id="KW-1133">Transmembrane helix</keyword>
<keyword evidence="5 6" id="KW-0472">Membrane</keyword>
<proteinExistence type="inferred from homology"/>
<sequence length="463" mass="51083">MALEAGPATLRVFNRILLSIIWFGVNAWQGGLVTYVCLRAIWPSIDKIHNTIPASEGMTLPQFVSFIVFYVLMLPFLYLPPQYLKYVVYTTSLAAFVAQLGLVGWACGTAENLSAALKASSPPAPSGQLGWLFLYGISTTMSSITSGTLSICDYTRFAKEPQSGIWSQLVGAVPAWISNVFGLLTIAATSTRYHAAQWSVPTLLVAVQDADKCPRTRAAVFFCAFAFFANQIALNIIGNSFSGGTDMASLLPRWINIRRGQYLTAVLGLATNPWRLLSSAGVFLTVISGYTVFVQPFIGILVGYYFIVYKQRVLIEHLYRVGKDSSIYWYFHGVNWRAIFAWLVGVVPHLPGFLHAVSSTIWVSNGAAHLYQLTSITSSLFAFLTTVLLAYLFPVKSQAEYVQSSDRDTSVLRSAQFADQMYYTPGLEIRKEVSLGSDQDEEKLAGMKIEGEAFKVRLSAEMT</sequence>
<dbReference type="RefSeq" id="XP_033661790.1">
    <property type="nucleotide sequence ID" value="XM_033810778.1"/>
</dbReference>
<organism evidence="7 8">
    <name type="scientific">Zasmidium cellare ATCC 36951</name>
    <dbReference type="NCBI Taxonomy" id="1080233"/>
    <lineage>
        <taxon>Eukaryota</taxon>
        <taxon>Fungi</taxon>
        <taxon>Dikarya</taxon>
        <taxon>Ascomycota</taxon>
        <taxon>Pezizomycotina</taxon>
        <taxon>Dothideomycetes</taxon>
        <taxon>Dothideomycetidae</taxon>
        <taxon>Mycosphaerellales</taxon>
        <taxon>Mycosphaerellaceae</taxon>
        <taxon>Zasmidium</taxon>
    </lineage>
</organism>
<feature type="transmembrane region" description="Helical" evidence="6">
    <location>
        <begin position="20"/>
        <end position="42"/>
    </location>
</feature>
<dbReference type="InterPro" id="IPR001248">
    <property type="entry name" value="Pur-cyt_permease"/>
</dbReference>
<dbReference type="OrthoDB" id="2018619at2759"/>
<evidence type="ECO:0000313" key="8">
    <source>
        <dbReference type="Proteomes" id="UP000799537"/>
    </source>
</evidence>
<dbReference type="GO" id="GO:0015205">
    <property type="term" value="F:nucleobase transmembrane transporter activity"/>
    <property type="evidence" value="ECO:0007669"/>
    <property type="project" value="TreeGrafter"/>
</dbReference>
<dbReference type="EMBL" id="ML993623">
    <property type="protein sequence ID" value="KAF2160901.1"/>
    <property type="molecule type" value="Genomic_DNA"/>
</dbReference>
<reference evidence="7" key="1">
    <citation type="journal article" date="2020" name="Stud. Mycol.">
        <title>101 Dothideomycetes genomes: a test case for predicting lifestyles and emergence of pathogens.</title>
        <authorList>
            <person name="Haridas S."/>
            <person name="Albert R."/>
            <person name="Binder M."/>
            <person name="Bloem J."/>
            <person name="Labutti K."/>
            <person name="Salamov A."/>
            <person name="Andreopoulos B."/>
            <person name="Baker S."/>
            <person name="Barry K."/>
            <person name="Bills G."/>
            <person name="Bluhm B."/>
            <person name="Cannon C."/>
            <person name="Castanera R."/>
            <person name="Culley D."/>
            <person name="Daum C."/>
            <person name="Ezra D."/>
            <person name="Gonzalez J."/>
            <person name="Henrissat B."/>
            <person name="Kuo A."/>
            <person name="Liang C."/>
            <person name="Lipzen A."/>
            <person name="Lutzoni F."/>
            <person name="Magnuson J."/>
            <person name="Mondo S."/>
            <person name="Nolan M."/>
            <person name="Ohm R."/>
            <person name="Pangilinan J."/>
            <person name="Park H.-J."/>
            <person name="Ramirez L."/>
            <person name="Alfaro M."/>
            <person name="Sun H."/>
            <person name="Tritt A."/>
            <person name="Yoshinaga Y."/>
            <person name="Zwiers L.-H."/>
            <person name="Turgeon B."/>
            <person name="Goodwin S."/>
            <person name="Spatafora J."/>
            <person name="Crous P."/>
            <person name="Grigoriev I."/>
        </authorList>
    </citation>
    <scope>NUCLEOTIDE SEQUENCE</scope>
    <source>
        <strain evidence="7">ATCC 36951</strain>
    </source>
</reference>
<dbReference type="InterPro" id="IPR045225">
    <property type="entry name" value="Uracil/uridine/allantoin_perm"/>
</dbReference>
<dbReference type="PANTHER" id="PTHR30618">
    <property type="entry name" value="NCS1 FAMILY PURINE/PYRIMIDINE TRANSPORTER"/>
    <property type="match status" value="1"/>
</dbReference>
<feature type="transmembrane region" description="Helical" evidence="6">
    <location>
        <begin position="63"/>
        <end position="80"/>
    </location>
</feature>
<dbReference type="PANTHER" id="PTHR30618:SF4">
    <property type="entry name" value="ALLANTOIN PERMEASE"/>
    <property type="match status" value="1"/>
</dbReference>
<evidence type="ECO:0000256" key="5">
    <source>
        <dbReference type="ARBA" id="ARBA00023136"/>
    </source>
</evidence>
<feature type="transmembrane region" description="Helical" evidence="6">
    <location>
        <begin position="327"/>
        <end position="350"/>
    </location>
</feature>
<feature type="transmembrane region" description="Helical" evidence="6">
    <location>
        <begin position="218"/>
        <end position="237"/>
    </location>
</feature>
<evidence type="ECO:0008006" key="9">
    <source>
        <dbReference type="Google" id="ProtNLM"/>
    </source>
</evidence>
<evidence type="ECO:0000313" key="7">
    <source>
        <dbReference type="EMBL" id="KAF2160901.1"/>
    </source>
</evidence>
<dbReference type="Proteomes" id="UP000799537">
    <property type="component" value="Unassembled WGS sequence"/>
</dbReference>
<protein>
    <recommendedName>
        <fullName evidence="9">Uracil permease</fullName>
    </recommendedName>
</protein>
<feature type="transmembrane region" description="Helical" evidence="6">
    <location>
        <begin position="370"/>
        <end position="393"/>
    </location>
</feature>
<comment type="similarity">
    <text evidence="2">Belongs to the purine-cytosine permease (2.A.39) family.</text>
</comment>
<evidence type="ECO:0000256" key="2">
    <source>
        <dbReference type="ARBA" id="ARBA00008974"/>
    </source>
</evidence>
<gene>
    <name evidence="7" type="ORF">M409DRAFT_37668</name>
</gene>
<dbReference type="AlphaFoldDB" id="A0A6A6C1K8"/>
<keyword evidence="3 6" id="KW-0812">Transmembrane</keyword>
<keyword evidence="8" id="KW-1185">Reference proteome</keyword>
<feature type="transmembrane region" description="Helical" evidence="6">
    <location>
        <begin position="129"/>
        <end position="149"/>
    </location>
</feature>
<dbReference type="GO" id="GO:0005886">
    <property type="term" value="C:plasma membrane"/>
    <property type="evidence" value="ECO:0007669"/>
    <property type="project" value="TreeGrafter"/>
</dbReference>
<evidence type="ECO:0000256" key="1">
    <source>
        <dbReference type="ARBA" id="ARBA00004141"/>
    </source>
</evidence>
<dbReference type="Gene3D" id="1.10.4160.10">
    <property type="entry name" value="Hydantoin permease"/>
    <property type="match status" value="1"/>
</dbReference>
<feature type="transmembrane region" description="Helical" evidence="6">
    <location>
        <begin position="86"/>
        <end position="108"/>
    </location>
</feature>
<name>A0A6A6C1K8_ZASCE</name>
<dbReference type="Pfam" id="PF02133">
    <property type="entry name" value="Transp_cyt_pur"/>
    <property type="match status" value="1"/>
</dbReference>
<feature type="transmembrane region" description="Helical" evidence="6">
    <location>
        <begin position="282"/>
        <end position="307"/>
    </location>
</feature>
<dbReference type="GeneID" id="54564050"/>
<evidence type="ECO:0000256" key="3">
    <source>
        <dbReference type="ARBA" id="ARBA00022692"/>
    </source>
</evidence>